<evidence type="ECO:0000313" key="8">
    <source>
        <dbReference type="Proteomes" id="UP000003136"/>
    </source>
</evidence>
<comment type="similarity">
    <text evidence="2">Belongs to the glycosyltransferase 28 family.</text>
</comment>
<reference evidence="7 8" key="1">
    <citation type="submission" date="2008-11" db="EMBL/GenBank/DDBJ databases">
        <title>Draft genome sequence of Bacteroides pectinophilus (ATCC 43243).</title>
        <authorList>
            <person name="Sudarsanam P."/>
            <person name="Ley R."/>
            <person name="Guruge J."/>
            <person name="Turnbaugh P.J."/>
            <person name="Mahowald M."/>
            <person name="Liep D."/>
            <person name="Gordon J."/>
        </authorList>
    </citation>
    <scope>NUCLEOTIDE SEQUENCE [LARGE SCALE GENOMIC DNA]</scope>
    <source>
        <strain evidence="7 8">ATCC 43243</strain>
    </source>
</reference>
<evidence type="ECO:0000256" key="2">
    <source>
        <dbReference type="ARBA" id="ARBA00006962"/>
    </source>
</evidence>
<dbReference type="GO" id="GO:0016758">
    <property type="term" value="F:hexosyltransferase activity"/>
    <property type="evidence" value="ECO:0007669"/>
    <property type="project" value="InterPro"/>
</dbReference>
<dbReference type="GO" id="GO:0009247">
    <property type="term" value="P:glycolipid biosynthetic process"/>
    <property type="evidence" value="ECO:0007669"/>
    <property type="project" value="InterPro"/>
</dbReference>
<protein>
    <recommendedName>
        <fullName evidence="9">Glycosyl transferase family 28 C-terminal domain-containing protein</fullName>
    </recommendedName>
</protein>
<keyword evidence="8" id="KW-1185">Reference proteome</keyword>
<dbReference type="HOGENOM" id="CLU_028367_0_1_9"/>
<dbReference type="EMBL" id="ABVQ01000034">
    <property type="protein sequence ID" value="EEC58375.1"/>
    <property type="molecule type" value="Genomic_DNA"/>
</dbReference>
<name>B7APA1_9FIRM</name>
<feature type="domain" description="Glycosyl transferase family 28 C-terminal" evidence="5">
    <location>
        <begin position="203"/>
        <end position="301"/>
    </location>
</feature>
<dbReference type="PANTHER" id="PTHR43025">
    <property type="entry name" value="MONOGALACTOSYLDIACYLGLYCEROL SYNTHASE"/>
    <property type="match status" value="1"/>
</dbReference>
<dbReference type="InterPro" id="IPR009695">
    <property type="entry name" value="Diacylglyc_glucosyltr_N"/>
</dbReference>
<dbReference type="GO" id="GO:0016020">
    <property type="term" value="C:membrane"/>
    <property type="evidence" value="ECO:0007669"/>
    <property type="project" value="UniProtKB-SubCell"/>
</dbReference>
<dbReference type="eggNOG" id="COG0707">
    <property type="taxonomic scope" value="Bacteria"/>
</dbReference>
<comment type="caution">
    <text evidence="7">The sequence shown here is derived from an EMBL/GenBank/DDBJ whole genome shotgun (WGS) entry which is preliminary data.</text>
</comment>
<dbReference type="Pfam" id="PF04101">
    <property type="entry name" value="Glyco_tran_28_C"/>
    <property type="match status" value="1"/>
</dbReference>
<dbReference type="STRING" id="483218.BACPEC_00505"/>
<evidence type="ECO:0000313" key="7">
    <source>
        <dbReference type="EMBL" id="EEC58375.1"/>
    </source>
</evidence>
<dbReference type="Pfam" id="PF06925">
    <property type="entry name" value="MGDG_synth"/>
    <property type="match status" value="1"/>
</dbReference>
<dbReference type="SMR" id="B7APA1"/>
<accession>B7APA1</accession>
<evidence type="ECO:0008006" key="9">
    <source>
        <dbReference type="Google" id="ProtNLM"/>
    </source>
</evidence>
<dbReference type="Gene3D" id="3.40.50.2000">
    <property type="entry name" value="Glycogen Phosphorylase B"/>
    <property type="match status" value="1"/>
</dbReference>
<dbReference type="Proteomes" id="UP000003136">
    <property type="component" value="Unassembled WGS sequence"/>
</dbReference>
<comment type="subcellular location">
    <subcellularLocation>
        <location evidence="1">Membrane</location>
    </subcellularLocation>
</comment>
<evidence type="ECO:0000259" key="6">
    <source>
        <dbReference type="Pfam" id="PF06925"/>
    </source>
</evidence>
<keyword evidence="3" id="KW-0328">Glycosyltransferase</keyword>
<dbReference type="AlphaFoldDB" id="B7APA1"/>
<gene>
    <name evidence="7" type="ORF">BACPEC_00505</name>
</gene>
<reference evidence="7 8" key="2">
    <citation type="submission" date="2008-11" db="EMBL/GenBank/DDBJ databases">
        <authorList>
            <person name="Fulton L."/>
            <person name="Clifton S."/>
            <person name="Fulton B."/>
            <person name="Xu J."/>
            <person name="Minx P."/>
            <person name="Pepin K.H."/>
            <person name="Johnson M."/>
            <person name="Bhonagiri V."/>
            <person name="Nash W.E."/>
            <person name="Mardis E.R."/>
            <person name="Wilson R.K."/>
        </authorList>
    </citation>
    <scope>NUCLEOTIDE SEQUENCE [LARGE SCALE GENOMIC DNA]</scope>
    <source>
        <strain evidence="7 8">ATCC 43243</strain>
    </source>
</reference>
<dbReference type="SUPFAM" id="SSF53756">
    <property type="entry name" value="UDP-Glycosyltransferase/glycogen phosphorylase"/>
    <property type="match status" value="1"/>
</dbReference>
<evidence type="ECO:0000256" key="3">
    <source>
        <dbReference type="ARBA" id="ARBA00022676"/>
    </source>
</evidence>
<dbReference type="InterPro" id="IPR050519">
    <property type="entry name" value="Glycosyltransf_28_UgtP"/>
</dbReference>
<keyword evidence="4" id="KW-0808">Transferase</keyword>
<organism evidence="7 8">
    <name type="scientific">[Bacteroides] pectinophilus ATCC 43243</name>
    <dbReference type="NCBI Taxonomy" id="483218"/>
    <lineage>
        <taxon>Bacteria</taxon>
        <taxon>Bacillati</taxon>
        <taxon>Bacillota</taxon>
        <taxon>Clostridia</taxon>
        <taxon>Eubacteriales</taxon>
    </lineage>
</organism>
<dbReference type="InterPro" id="IPR007235">
    <property type="entry name" value="Glyco_trans_28_C"/>
</dbReference>
<evidence type="ECO:0000259" key="5">
    <source>
        <dbReference type="Pfam" id="PF04101"/>
    </source>
</evidence>
<proteinExistence type="inferred from homology"/>
<sequence>MKVLVLSCATGGGHNACGAGIAEALTDCGHVADFMPNYLALHGKLVDRAVCGAYVKSVKACPAVFRGVYHIGRAVSTFNHNINIKSPVYYANAGMAGHLAEVIEKGHYDAIVMPHLYPVETITWMKRNGYRLPLTVAVATDYTSIPFWEETDSDYYVIPHEDCVEDFVRRGIDRDKLIPLGIPAPRDYTANDKRTANDTCSDILVMGGSMGAGRMSQIVGELRGGLIKNGMPECSITAVCGNNEKLHARMLESYGNDRHINVLGYVNNVYDYMNKCDVIFTKPGGLTATQSAIMRIPAVFMEPLSDCEKANSGLFVRHGMAIAPKRENLVDEGMALISSWSRRQQMIEAQKRCIKGNCGMELVHIIEELCR</sequence>
<evidence type="ECO:0000256" key="4">
    <source>
        <dbReference type="ARBA" id="ARBA00022679"/>
    </source>
</evidence>
<evidence type="ECO:0000256" key="1">
    <source>
        <dbReference type="ARBA" id="ARBA00004370"/>
    </source>
</evidence>
<dbReference type="PANTHER" id="PTHR43025:SF3">
    <property type="entry name" value="MONOGALACTOSYLDIACYLGLYCEROL SYNTHASE 1, CHLOROPLASTIC"/>
    <property type="match status" value="1"/>
</dbReference>
<feature type="domain" description="Diacylglycerol glucosyltransferase N-terminal" evidence="6">
    <location>
        <begin position="35"/>
        <end position="183"/>
    </location>
</feature>